<protein>
    <recommendedName>
        <fullName evidence="4">Peptidase A1 domain-containing protein</fullName>
    </recommendedName>
</protein>
<evidence type="ECO:0000313" key="3">
    <source>
        <dbReference type="Proteomes" id="UP000483672"/>
    </source>
</evidence>
<gene>
    <name evidence="2" type="ORF">TWF191_010620</name>
</gene>
<feature type="chain" id="PRO_5029019304" description="Peptidase A1 domain-containing protein" evidence="1">
    <location>
        <begin position="22"/>
        <end position="703"/>
    </location>
</feature>
<dbReference type="Proteomes" id="UP000483672">
    <property type="component" value="Unassembled WGS sequence"/>
</dbReference>
<proteinExistence type="predicted"/>
<keyword evidence="1" id="KW-0732">Signal</keyword>
<organism evidence="2 3">
    <name type="scientific">Orbilia oligospora</name>
    <name type="common">Nematode-trapping fungus</name>
    <name type="synonym">Arthrobotrys oligospora</name>
    <dbReference type="NCBI Taxonomy" id="2813651"/>
    <lineage>
        <taxon>Eukaryota</taxon>
        <taxon>Fungi</taxon>
        <taxon>Dikarya</taxon>
        <taxon>Ascomycota</taxon>
        <taxon>Pezizomycotina</taxon>
        <taxon>Orbiliomycetes</taxon>
        <taxon>Orbiliales</taxon>
        <taxon>Orbiliaceae</taxon>
        <taxon>Orbilia</taxon>
    </lineage>
</organism>
<comment type="caution">
    <text evidence="2">The sequence shown here is derived from an EMBL/GenBank/DDBJ whole genome shotgun (WGS) entry which is preliminary data.</text>
</comment>
<name>A0A7C8UJY6_ORBOL</name>
<evidence type="ECO:0008006" key="4">
    <source>
        <dbReference type="Google" id="ProtNLM"/>
    </source>
</evidence>
<dbReference type="AlphaFoldDB" id="A0A7C8UJY6"/>
<accession>A0A7C8UJY6</accession>
<evidence type="ECO:0000256" key="1">
    <source>
        <dbReference type="SAM" id="SignalP"/>
    </source>
</evidence>
<dbReference type="EMBL" id="WIPF01000085">
    <property type="protein sequence ID" value="KAF3211962.1"/>
    <property type="molecule type" value="Genomic_DNA"/>
</dbReference>
<evidence type="ECO:0000313" key="2">
    <source>
        <dbReference type="EMBL" id="KAF3211962.1"/>
    </source>
</evidence>
<sequence>MRPSTSLTLLYVGLIGQTVLSQDTDLAHSFNHSRIGITETITETTWVYPVVTMYGAQERQCGPQSLELCVDVSRSMFSVGSMTTDLTNNFVPVPSPTSTATLQGPFAIEVQTLQEVVELTETQYLAIAGEYVVLYPGPHIPGWYIDSDGNLIFDNTGFRLGIAPLDIQTSNVERMLRIDVDQDNNGYDTIIAGSREAPVGANIFTRWHGDPRSPTSPLQIIDKDSNVIDLGFMGCKFDIPDLGVKAWQLEAAYNVEGFLQTNETSSVVDPEFCASVRLLPVTSVPVSTAVSSHTSNYITTSSSVASNTPTPTETAWTSFPIQVDFDTSNSPDTEAEYYIEEDENGYAYVDVTTNPPYYHYHNDSGLLSSEVSGNYLKIAVVDSPNSSSSSSKAERRRQISNGDNFEAIVEGETIIPAGVNIPTFLVCPPNSTDVTENHSLILAYDPDTYVQQNSNLNCVTASLSLNTNAPTPSTTIISTTVTTTELPTVTATALSPNIIGCNALNYTLAYSTTGVMNSFATACWCYSFLASTISAITTQDCTPTIYKVVPSITSISVSGVLSSTTSGSGATRSDRESINSHHRFILPRNTTNTAIAGTTTISTPATTTNNYEDITVVPTPTEWFSAVEASPGYFMSFCDTMLEGNRIETLTITSLSVVSNMVGSVVISQTTVQTVCYQEVWEPAVTMSTPAIVICPVTVTGSS</sequence>
<reference evidence="2 3" key="1">
    <citation type="submission" date="2019-06" db="EMBL/GenBank/DDBJ databases">
        <authorList>
            <person name="Palmer J.M."/>
        </authorList>
    </citation>
    <scope>NUCLEOTIDE SEQUENCE [LARGE SCALE GENOMIC DNA]</scope>
    <source>
        <strain evidence="2 3">TWF191</strain>
    </source>
</reference>
<feature type="signal peptide" evidence="1">
    <location>
        <begin position="1"/>
        <end position="21"/>
    </location>
</feature>